<dbReference type="EMBL" id="JN671443">
    <property type="protein sequence ID" value="AEZ54145.1"/>
    <property type="molecule type" value="Genomic_RNA"/>
</dbReference>
<feature type="region of interest" description="Disordered" evidence="1">
    <location>
        <begin position="1224"/>
        <end position="1284"/>
    </location>
</feature>
<proteinExistence type="predicted"/>
<evidence type="ECO:0000256" key="1">
    <source>
        <dbReference type="SAM" id="MobiDB-lite"/>
    </source>
</evidence>
<feature type="compositionally biased region" description="Basic and acidic residues" evidence="1">
    <location>
        <begin position="1269"/>
        <end position="1284"/>
    </location>
</feature>
<reference evidence="2" key="1">
    <citation type="journal article" date="2014" name="Arch. Virol.">
        <title>Identification of novel double-stranded RNA mycoviruses of Fusarium virguliforme and evidence of their effects on virulence.</title>
        <authorList>
            <person name="Marvelli R.A."/>
            <person name="Hobbs H.A."/>
            <person name="Li S."/>
            <person name="McCoppin N.K."/>
            <person name="Domier L.L."/>
            <person name="Hartman G.L."/>
            <person name="Eastburn D.M."/>
        </authorList>
    </citation>
    <scope>NUCLEOTIDE SEQUENCE</scope>
</reference>
<organism evidence="2">
    <name type="scientific">Fusarium virguliforme dsRNA mycovirus 2</name>
    <dbReference type="NCBI Taxonomy" id="1141582"/>
    <lineage>
        <taxon>Viruses</taxon>
        <taxon>Riboviria</taxon>
        <taxon>Orthornavirae</taxon>
        <taxon>Duplornaviricota</taxon>
        <taxon>Chrymotiviricetes</taxon>
        <taxon>Ghabrivirales</taxon>
        <taxon>Alphatotivirineae</taxon>
        <taxon>Fusagraviridae</taxon>
        <taxon>Fusagravirus</taxon>
        <taxon>Fusagravirus go</taxon>
    </lineage>
</organism>
<sequence>MSSSNIFDNTTSISESVYISQRRAALVTQGLTKAQVKQLYKSERLATPVFPPYIDVPSQPDTLTCSFLCPCLEGQTCKGAHPGGPLPAIPCDWNDDVVAILKDCCYLLGFPVSARPHAFEYLARRPLVSDIKRYAALTDPQGLNRRNVPVLLSNKVGLPEYHVPYHIIPAPHSDPLPRGPAEILFWHLLDILPVGAQLGSDSEGSLNAKSAYSPAPIEALGGVRVVPTNIPAMQLAPGYARHWSPDLWAPQVLEDPIQWTPYLRGNDNAVVRTSDFVYHYPDELDNPRLPKTFSAHLQSNWFQASEPSPDTVVQCQYNRRFKPDIVARSVLEEFSSIGLVMEGANNFDTLKDADSVASFSRALGSRGQRLVPGWEAAIVPRWQRFRDLATRSSTARSYQEFAFRAVSRYICAETVGDFITRVPGYRRHVANTATDIQIIHINADSIIPPPPAPGAPPAPPIWGEQQLWDPNMTQAMLEGRAQLIDGEGFSREELAAVVGCLAPSTYENVPQLIFEEDVIEEGQEEFAQHYMPYVTRQTFPNVTRHIIVHHGSAPIPPLADQQFIAAHAFDFPSAGILSTVLRSYAARHALEDVILAAFDASIYRCVGYPFAAALGADRHKHSNVHVDSSGSAALYMPPNITIRGYFDVFFSPAPNSSNLENLLAMSGKHLLHTGTLVNHCRATSLAWAGKSASILGVTWQQMGAPVNQFVRNHRDKWLRHYYGELNIWSALHANAMAYQYGFAPSPHTRRTESGSVVDWWRAYTPPTLTNHYLELWAMQTIPVFQLLPYYDPREETSHVDWAAGTPDQTASLLTFSREKKIRLAPEMENRPGYHWLGDGGAEYNAQFYAAQGSNGQFSYEGAHPKSTVVFWEGQYARSFPAAPNAGNYISMTDNVLGLPFSDFILPGSLASYRLTDDRNLNWGIKERTGVELTPSEVRRWWSASKGLPHQSLMVNYISPFSEHYEVDALSNYTVTIWEKDSHFAGITFSDITRQLSDAKFDPRSFVRDQTPFQLHFDSAPKAFEQNRSSRVLRRTSRVVNRGADLAASINNRLAHRVKQSGLIEYQSKNPSFEDELPPMRSKVATANSNGIMIEENDGQPVDNSARLAYVNEMQARLDQARDELTGNWQQEAAMRRAARRAPAHEHTKSSLYIPATGTARKARAEKRRSVSEAVVPTSRQVTGAFNYSGPLQDTTEPVVPNDAAAVETQESARQNADHLFMTGALPARQTPLGRTPTPKRQRSPSNTRNGGRPDILAQTSDSEQEMDVYPERTSSDETPKVQRGERTVQQVTLSDQHTRVRNTLPDGAVDLSDVVPTGNAATDMDQYLDAFSQTLRNADAQVTSPKN</sequence>
<protein>
    <submittedName>
        <fullName evidence="2">Putative structural/gag protein</fullName>
    </submittedName>
</protein>
<accession>H6UNM9</accession>
<evidence type="ECO:0000313" key="2">
    <source>
        <dbReference type="EMBL" id="AEZ54145.1"/>
    </source>
</evidence>
<name>H6UNM9_9VIRU</name>